<evidence type="ECO:0000313" key="3">
    <source>
        <dbReference type="Proteomes" id="UP000019678"/>
    </source>
</evidence>
<dbReference type="RefSeq" id="WP_044242457.1">
    <property type="nucleotide sequence ID" value="NZ_ASRX01000025.1"/>
</dbReference>
<accession>A0A017T7J6</accession>
<dbReference type="GO" id="GO:0006302">
    <property type="term" value="P:double-strand break repair"/>
    <property type="evidence" value="ECO:0007669"/>
    <property type="project" value="TreeGrafter"/>
</dbReference>
<dbReference type="eggNOG" id="COG4637">
    <property type="taxonomic scope" value="Bacteria"/>
</dbReference>
<dbReference type="STRING" id="1192034.CAP_3378"/>
<feature type="domain" description="ATPase AAA-type core" evidence="1">
    <location>
        <begin position="25"/>
        <end position="322"/>
    </location>
</feature>
<dbReference type="EMBL" id="ASRX01000025">
    <property type="protein sequence ID" value="EYF05238.1"/>
    <property type="molecule type" value="Genomic_DNA"/>
</dbReference>
<dbReference type="PIRSF" id="PIRSF029347">
    <property type="entry name" value="RecF"/>
    <property type="match status" value="1"/>
</dbReference>
<proteinExistence type="predicted"/>
<dbReference type="InterPro" id="IPR027417">
    <property type="entry name" value="P-loop_NTPase"/>
</dbReference>
<keyword evidence="3" id="KW-1185">Reference proteome</keyword>
<comment type="caution">
    <text evidence="2">The sequence shown here is derived from an EMBL/GenBank/DDBJ whole genome shotgun (WGS) entry which is preliminary data.</text>
</comment>
<evidence type="ECO:0000259" key="1">
    <source>
        <dbReference type="Pfam" id="PF13304"/>
    </source>
</evidence>
<protein>
    <recommendedName>
        <fullName evidence="1">ATPase AAA-type core domain-containing protein</fullName>
    </recommendedName>
</protein>
<dbReference type="GO" id="GO:0005524">
    <property type="term" value="F:ATP binding"/>
    <property type="evidence" value="ECO:0007669"/>
    <property type="project" value="InterPro"/>
</dbReference>
<dbReference type="GO" id="GO:0000731">
    <property type="term" value="P:DNA synthesis involved in DNA repair"/>
    <property type="evidence" value="ECO:0007669"/>
    <property type="project" value="TreeGrafter"/>
</dbReference>
<evidence type="ECO:0000313" key="2">
    <source>
        <dbReference type="EMBL" id="EYF05238.1"/>
    </source>
</evidence>
<dbReference type="PANTHER" id="PTHR32182:SF22">
    <property type="entry name" value="ATP-DEPENDENT ENDONUCLEASE, OLD FAMILY-RELATED"/>
    <property type="match status" value="1"/>
</dbReference>
<gene>
    <name evidence="2" type="ORF">CAP_3378</name>
</gene>
<dbReference type="InterPro" id="IPR003959">
    <property type="entry name" value="ATPase_AAA_core"/>
</dbReference>
<organism evidence="2 3">
    <name type="scientific">Chondromyces apiculatus DSM 436</name>
    <dbReference type="NCBI Taxonomy" id="1192034"/>
    <lineage>
        <taxon>Bacteria</taxon>
        <taxon>Pseudomonadati</taxon>
        <taxon>Myxococcota</taxon>
        <taxon>Polyangia</taxon>
        <taxon>Polyangiales</taxon>
        <taxon>Polyangiaceae</taxon>
        <taxon>Chondromyces</taxon>
    </lineage>
</organism>
<name>A0A017T7J6_9BACT</name>
<dbReference type="AlphaFoldDB" id="A0A017T7J6"/>
<dbReference type="SUPFAM" id="SSF52540">
    <property type="entry name" value="P-loop containing nucleoside triphosphate hydrolases"/>
    <property type="match status" value="1"/>
</dbReference>
<reference evidence="2 3" key="1">
    <citation type="submission" date="2013-05" db="EMBL/GenBank/DDBJ databases">
        <title>Genome assembly of Chondromyces apiculatus DSM 436.</title>
        <authorList>
            <person name="Sharma G."/>
            <person name="Khatri I."/>
            <person name="Kaur C."/>
            <person name="Mayilraj S."/>
            <person name="Subramanian S."/>
        </authorList>
    </citation>
    <scope>NUCLEOTIDE SEQUENCE [LARGE SCALE GENOMIC DNA]</scope>
    <source>
        <strain evidence="2 3">DSM 436</strain>
    </source>
</reference>
<dbReference type="Proteomes" id="UP000019678">
    <property type="component" value="Unassembled WGS sequence"/>
</dbReference>
<sequence length="378" mass="42777">MDYIRKLQLAGYKSIEHIDLELRPFNVLIGANGAGKSNLLSWFRFLNWITAERLQFHVADQGDAESVLHHGVNRTQHLTCTLGFSSQSGTNEYEIRLQNTETGSLVFEHERLRYQAQGSSQPHVVDLGAEPRETRLGSAIRKKQPGYTTAKFIKWKLDRFRYYHFHDTSKNAAVKQTKSLDGERFLTHDGSNLAAFLYRVSQDEPATFEAIEDTVRLVAPFFDRFVLEPSTSDTIKLRWRERGAGSVFGPHQLSDGTLRFICLATLLMQPNKEAFLPPALIVLDEPELGLHPYAISILGALLRRAAGWSQVLIATQSPLLLDAVIEERGQVEDLLVAEHEHGKSTFHRYTPEQLKDWLADYSPGQLWLKGVLRGSPIT</sequence>
<dbReference type="OrthoDB" id="9816506at2"/>
<dbReference type="GO" id="GO:0016887">
    <property type="term" value="F:ATP hydrolysis activity"/>
    <property type="evidence" value="ECO:0007669"/>
    <property type="project" value="InterPro"/>
</dbReference>
<dbReference type="PANTHER" id="PTHR32182">
    <property type="entry name" value="DNA REPLICATION AND REPAIR PROTEIN RECF"/>
    <property type="match status" value="1"/>
</dbReference>
<dbReference type="Gene3D" id="3.40.50.300">
    <property type="entry name" value="P-loop containing nucleotide triphosphate hydrolases"/>
    <property type="match status" value="1"/>
</dbReference>
<dbReference type="CDD" id="cd00267">
    <property type="entry name" value="ABC_ATPase"/>
    <property type="match status" value="1"/>
</dbReference>
<dbReference type="Pfam" id="PF13304">
    <property type="entry name" value="AAA_21"/>
    <property type="match status" value="1"/>
</dbReference>
<dbReference type="InterPro" id="IPR014555">
    <property type="entry name" value="RecF-like"/>
</dbReference>